<evidence type="ECO:0000313" key="2">
    <source>
        <dbReference type="EMBL" id="KAF2636007.1"/>
    </source>
</evidence>
<sequence>MSTTIRAYVLPAVTTVLGITAITGGVYALIKPLEAIKPFGLSPPPSSSTRPSTPQTSISISSHEEAFQISVIRAYGIRNVGLGLTILGLTALWKSSEEVVVKDAVRKCLGVALGMGAVVGFGDAWIVREFAMSEGVQGQEMKDAEKARRGHIGAALVILGVRLGLTMG</sequence>
<keyword evidence="3" id="KW-1185">Reference proteome</keyword>
<keyword evidence="1" id="KW-1133">Transmembrane helix</keyword>
<dbReference type="InterPro" id="IPR025363">
    <property type="entry name" value="DUF4267"/>
</dbReference>
<organism evidence="2 3">
    <name type="scientific">Massarina eburnea CBS 473.64</name>
    <dbReference type="NCBI Taxonomy" id="1395130"/>
    <lineage>
        <taxon>Eukaryota</taxon>
        <taxon>Fungi</taxon>
        <taxon>Dikarya</taxon>
        <taxon>Ascomycota</taxon>
        <taxon>Pezizomycotina</taxon>
        <taxon>Dothideomycetes</taxon>
        <taxon>Pleosporomycetidae</taxon>
        <taxon>Pleosporales</taxon>
        <taxon>Massarineae</taxon>
        <taxon>Massarinaceae</taxon>
        <taxon>Massarina</taxon>
    </lineage>
</organism>
<evidence type="ECO:0000256" key="1">
    <source>
        <dbReference type="SAM" id="Phobius"/>
    </source>
</evidence>
<dbReference type="EMBL" id="MU006801">
    <property type="protein sequence ID" value="KAF2636007.1"/>
    <property type="molecule type" value="Genomic_DNA"/>
</dbReference>
<accession>A0A6A6RLM2</accession>
<dbReference type="Pfam" id="PF14087">
    <property type="entry name" value="DUF4267"/>
    <property type="match status" value="1"/>
</dbReference>
<name>A0A6A6RLM2_9PLEO</name>
<keyword evidence="1" id="KW-0472">Membrane</keyword>
<evidence type="ECO:0000313" key="3">
    <source>
        <dbReference type="Proteomes" id="UP000799753"/>
    </source>
</evidence>
<feature type="transmembrane region" description="Helical" evidence="1">
    <location>
        <begin position="7"/>
        <end position="30"/>
    </location>
</feature>
<proteinExistence type="predicted"/>
<keyword evidence="1" id="KW-0812">Transmembrane</keyword>
<reference evidence="2" key="1">
    <citation type="journal article" date="2020" name="Stud. Mycol.">
        <title>101 Dothideomycetes genomes: a test case for predicting lifestyles and emergence of pathogens.</title>
        <authorList>
            <person name="Haridas S."/>
            <person name="Albert R."/>
            <person name="Binder M."/>
            <person name="Bloem J."/>
            <person name="Labutti K."/>
            <person name="Salamov A."/>
            <person name="Andreopoulos B."/>
            <person name="Baker S."/>
            <person name="Barry K."/>
            <person name="Bills G."/>
            <person name="Bluhm B."/>
            <person name="Cannon C."/>
            <person name="Castanera R."/>
            <person name="Culley D."/>
            <person name="Daum C."/>
            <person name="Ezra D."/>
            <person name="Gonzalez J."/>
            <person name="Henrissat B."/>
            <person name="Kuo A."/>
            <person name="Liang C."/>
            <person name="Lipzen A."/>
            <person name="Lutzoni F."/>
            <person name="Magnuson J."/>
            <person name="Mondo S."/>
            <person name="Nolan M."/>
            <person name="Ohm R."/>
            <person name="Pangilinan J."/>
            <person name="Park H.-J."/>
            <person name="Ramirez L."/>
            <person name="Alfaro M."/>
            <person name="Sun H."/>
            <person name="Tritt A."/>
            <person name="Yoshinaga Y."/>
            <person name="Zwiers L.-H."/>
            <person name="Turgeon B."/>
            <person name="Goodwin S."/>
            <person name="Spatafora J."/>
            <person name="Crous P."/>
            <person name="Grigoriev I."/>
        </authorList>
    </citation>
    <scope>NUCLEOTIDE SEQUENCE</scope>
    <source>
        <strain evidence="2">CBS 473.64</strain>
    </source>
</reference>
<dbReference type="OrthoDB" id="5316097at2759"/>
<protein>
    <submittedName>
        <fullName evidence="2">Uncharacterized protein</fullName>
    </submittedName>
</protein>
<dbReference type="Proteomes" id="UP000799753">
    <property type="component" value="Unassembled WGS sequence"/>
</dbReference>
<gene>
    <name evidence="2" type="ORF">P280DRAFT_473414</name>
</gene>
<dbReference type="AlphaFoldDB" id="A0A6A6RLM2"/>